<evidence type="ECO:0000313" key="1">
    <source>
        <dbReference type="EMBL" id="KKN90814.1"/>
    </source>
</evidence>
<accession>A0A0F9UGN9</accession>
<sequence length="141" mass="16480">MNDICEAEVLPEPISYVDAVVKVMGFTKETNKEAGFIFIFEEQKTGREHIDKIFYGDCKKVYMDDIKGDNNANFHTHPKQDYCHPSPRDIVLYTGHRLVIGCPHKRFKNTFSTNDLRFINDENIKSYTDAIEFECKEIYKD</sequence>
<comment type="caution">
    <text evidence="1">The sequence shown here is derived from an EMBL/GenBank/DDBJ whole genome shotgun (WGS) entry which is preliminary data.</text>
</comment>
<organism evidence="1">
    <name type="scientific">marine sediment metagenome</name>
    <dbReference type="NCBI Taxonomy" id="412755"/>
    <lineage>
        <taxon>unclassified sequences</taxon>
        <taxon>metagenomes</taxon>
        <taxon>ecological metagenomes</taxon>
    </lineage>
</organism>
<dbReference type="EMBL" id="LAZR01000107">
    <property type="protein sequence ID" value="KKN90814.1"/>
    <property type="molecule type" value="Genomic_DNA"/>
</dbReference>
<reference evidence="1" key="1">
    <citation type="journal article" date="2015" name="Nature">
        <title>Complex archaea that bridge the gap between prokaryotes and eukaryotes.</title>
        <authorList>
            <person name="Spang A."/>
            <person name="Saw J.H."/>
            <person name="Jorgensen S.L."/>
            <person name="Zaremba-Niedzwiedzka K."/>
            <person name="Martijn J."/>
            <person name="Lind A.E."/>
            <person name="van Eijk R."/>
            <person name="Schleper C."/>
            <person name="Guy L."/>
            <person name="Ettema T.J."/>
        </authorList>
    </citation>
    <scope>NUCLEOTIDE SEQUENCE</scope>
</reference>
<proteinExistence type="predicted"/>
<name>A0A0F9UGN9_9ZZZZ</name>
<gene>
    <name evidence="1" type="ORF">LCGC14_0223970</name>
</gene>
<dbReference type="AlphaFoldDB" id="A0A0F9UGN9"/>
<protein>
    <submittedName>
        <fullName evidence="1">Uncharacterized protein</fullName>
    </submittedName>
</protein>